<dbReference type="RefSeq" id="WP_074878208.1">
    <property type="nucleotide sequence ID" value="NZ_FOXI01000006.1"/>
</dbReference>
<dbReference type="AlphaFoldDB" id="A0A1I5SJV1"/>
<dbReference type="GO" id="GO:0016020">
    <property type="term" value="C:membrane"/>
    <property type="evidence" value="ECO:0007669"/>
    <property type="project" value="InterPro"/>
</dbReference>
<evidence type="ECO:0000256" key="2">
    <source>
        <dbReference type="SAM" id="Phobius"/>
    </source>
</evidence>
<keyword evidence="4" id="KW-1185">Reference proteome</keyword>
<dbReference type="Pfam" id="PF04186">
    <property type="entry name" value="FxsA"/>
    <property type="match status" value="1"/>
</dbReference>
<reference evidence="4" key="1">
    <citation type="submission" date="2016-10" db="EMBL/GenBank/DDBJ databases">
        <authorList>
            <person name="Varghese N."/>
            <person name="Submissions S."/>
        </authorList>
    </citation>
    <scope>NUCLEOTIDE SEQUENCE [LARGE SCALE GENOMIC DNA]</scope>
    <source>
        <strain evidence="4">CGMCC 1.10329</strain>
    </source>
</reference>
<protein>
    <submittedName>
        <fullName evidence="3">UPF0716 protein FxsA</fullName>
    </submittedName>
</protein>
<dbReference type="OrthoDB" id="136483at2157"/>
<keyword evidence="2" id="KW-0812">Transmembrane</keyword>
<dbReference type="Proteomes" id="UP000183769">
    <property type="component" value="Unassembled WGS sequence"/>
</dbReference>
<sequence length="200" mass="21156">MRLRYVIPALLLIPLADALLLVVVADYLGWQATVLLVVLTGLIGMLLVRAEGRHTLARIQEKAARGEAPTDELLDGALLIAAGAFLLTPGVVTDALGFLLTIPPTRYPIRMLLKRFVVIPKLDEQTNGFVTGGVWTSGFPNDGDAGGSPFQEDGDGGPFAGGNAGPFDGAANDPFGDGDEDGDDVYDVGADEYRTKDDEE</sequence>
<organism evidence="3 4">
    <name type="scientific">Halolamina pelagica</name>
    <dbReference type="NCBI Taxonomy" id="699431"/>
    <lineage>
        <taxon>Archaea</taxon>
        <taxon>Methanobacteriati</taxon>
        <taxon>Methanobacteriota</taxon>
        <taxon>Stenosarchaea group</taxon>
        <taxon>Halobacteria</taxon>
        <taxon>Halobacteriales</taxon>
        <taxon>Haloferacaceae</taxon>
    </lineage>
</organism>
<dbReference type="EMBL" id="FOXI01000006">
    <property type="protein sequence ID" value="SFP70646.1"/>
    <property type="molecule type" value="Genomic_DNA"/>
</dbReference>
<name>A0A1I5SJV1_9EURY</name>
<accession>A0A1I5SJV1</accession>
<keyword evidence="2" id="KW-0472">Membrane</keyword>
<dbReference type="PANTHER" id="PTHR35335:SF1">
    <property type="entry name" value="UPF0716 PROTEIN FXSA"/>
    <property type="match status" value="1"/>
</dbReference>
<dbReference type="PANTHER" id="PTHR35335">
    <property type="entry name" value="UPF0716 PROTEIN FXSA"/>
    <property type="match status" value="1"/>
</dbReference>
<feature type="transmembrane region" description="Helical" evidence="2">
    <location>
        <begin position="28"/>
        <end position="48"/>
    </location>
</feature>
<dbReference type="NCBIfam" id="NF008528">
    <property type="entry name" value="PRK11463.1-2"/>
    <property type="match status" value="1"/>
</dbReference>
<proteinExistence type="predicted"/>
<gene>
    <name evidence="3" type="ORF">SAMN05216277_106137</name>
</gene>
<feature type="compositionally biased region" description="Basic and acidic residues" evidence="1">
    <location>
        <begin position="191"/>
        <end position="200"/>
    </location>
</feature>
<evidence type="ECO:0000256" key="1">
    <source>
        <dbReference type="SAM" id="MobiDB-lite"/>
    </source>
</evidence>
<evidence type="ECO:0000313" key="3">
    <source>
        <dbReference type="EMBL" id="SFP70646.1"/>
    </source>
</evidence>
<feature type="region of interest" description="Disordered" evidence="1">
    <location>
        <begin position="140"/>
        <end position="200"/>
    </location>
</feature>
<keyword evidence="2" id="KW-1133">Transmembrane helix</keyword>
<feature type="compositionally biased region" description="Acidic residues" evidence="1">
    <location>
        <begin position="176"/>
        <end position="190"/>
    </location>
</feature>
<evidence type="ECO:0000313" key="4">
    <source>
        <dbReference type="Proteomes" id="UP000183769"/>
    </source>
</evidence>
<dbReference type="InterPro" id="IPR007313">
    <property type="entry name" value="FxsA"/>
</dbReference>